<dbReference type="PANTHER" id="PTHR47165:SF4">
    <property type="entry name" value="OS03G0429900 PROTEIN"/>
    <property type="match status" value="1"/>
</dbReference>
<name>A0ABM0TFQ8_CAMSA</name>
<dbReference type="RefSeq" id="XP_010425747.1">
    <property type="nucleotide sequence ID" value="XM_010427445.1"/>
</dbReference>
<protein>
    <submittedName>
        <fullName evidence="3">Uncharacterized protein LOC104710789</fullName>
    </submittedName>
</protein>
<dbReference type="Gene3D" id="2.40.50.140">
    <property type="entry name" value="Nucleic acid-binding proteins"/>
    <property type="match status" value="2"/>
</dbReference>
<dbReference type="SUPFAM" id="SSF50249">
    <property type="entry name" value="Nucleic acid-binding proteins"/>
    <property type="match status" value="2"/>
</dbReference>
<accession>A0ABM0TFQ8</accession>
<gene>
    <name evidence="3" type="primary">LOC104710789</name>
</gene>
<evidence type="ECO:0000313" key="3">
    <source>
        <dbReference type="RefSeq" id="XP_010425747.1"/>
    </source>
</evidence>
<keyword evidence="2" id="KW-1185">Reference proteome</keyword>
<evidence type="ECO:0000313" key="2">
    <source>
        <dbReference type="Proteomes" id="UP000694864"/>
    </source>
</evidence>
<evidence type="ECO:0000259" key="1">
    <source>
        <dbReference type="Pfam" id="PF02721"/>
    </source>
</evidence>
<organism evidence="2 3">
    <name type="scientific">Camelina sativa</name>
    <name type="common">False flax</name>
    <name type="synonym">Myagrum sativum</name>
    <dbReference type="NCBI Taxonomy" id="90675"/>
    <lineage>
        <taxon>Eukaryota</taxon>
        <taxon>Viridiplantae</taxon>
        <taxon>Streptophyta</taxon>
        <taxon>Embryophyta</taxon>
        <taxon>Tracheophyta</taxon>
        <taxon>Spermatophyta</taxon>
        <taxon>Magnoliopsida</taxon>
        <taxon>eudicotyledons</taxon>
        <taxon>Gunneridae</taxon>
        <taxon>Pentapetalae</taxon>
        <taxon>rosids</taxon>
        <taxon>malvids</taxon>
        <taxon>Brassicales</taxon>
        <taxon>Brassicaceae</taxon>
        <taxon>Camelineae</taxon>
        <taxon>Camelina</taxon>
    </lineage>
</organism>
<dbReference type="Proteomes" id="UP000694864">
    <property type="component" value="Chromosome 1"/>
</dbReference>
<reference evidence="2" key="1">
    <citation type="journal article" date="2014" name="Nat. Commun.">
        <title>The emerging biofuel crop Camelina sativa retains a highly undifferentiated hexaploid genome structure.</title>
        <authorList>
            <person name="Kagale S."/>
            <person name="Koh C."/>
            <person name="Nixon J."/>
            <person name="Bollina V."/>
            <person name="Clarke W.E."/>
            <person name="Tuteja R."/>
            <person name="Spillane C."/>
            <person name="Robinson S.J."/>
            <person name="Links M.G."/>
            <person name="Clarke C."/>
            <person name="Higgins E.E."/>
            <person name="Huebert T."/>
            <person name="Sharpe A.G."/>
            <person name="Parkin I.A."/>
        </authorList>
    </citation>
    <scope>NUCLEOTIDE SEQUENCE [LARGE SCALE GENOMIC DNA]</scope>
    <source>
        <strain evidence="2">cv. DH55</strain>
    </source>
</reference>
<feature type="domain" description="Replication protein A 70 kDa DNA-binding subunit B/D first OB fold" evidence="1">
    <location>
        <begin position="7"/>
        <end position="106"/>
    </location>
</feature>
<proteinExistence type="predicted"/>
<dbReference type="InterPro" id="IPR012340">
    <property type="entry name" value="NA-bd_OB-fold"/>
</dbReference>
<dbReference type="GeneID" id="104710789"/>
<dbReference type="CDD" id="cd04480">
    <property type="entry name" value="RPA1_DBD_A_like"/>
    <property type="match status" value="1"/>
</dbReference>
<reference evidence="3" key="2">
    <citation type="submission" date="2025-08" db="UniProtKB">
        <authorList>
            <consortium name="RefSeq"/>
        </authorList>
    </citation>
    <scope>IDENTIFICATION</scope>
    <source>
        <tissue evidence="3">Leaf</tissue>
    </source>
</reference>
<dbReference type="InterPro" id="IPR003871">
    <property type="entry name" value="RFA1B/D_OB_1st"/>
</dbReference>
<dbReference type="Pfam" id="PF02721">
    <property type="entry name" value="DUF223"/>
    <property type="match status" value="1"/>
</dbReference>
<sequence length="168" mass="19338">MAQAIAYLNDVKPYKTSWRVQVRVLHSWKTYTTAFGDTFDMVFADVHGTKIHASVKKDCMNRFEKYMVPGEWKDIQHFGLVYAVGQFRPTSHRYKMNFLAQTIVTRIDPLSDDHYLSLTTFKDVKTTGLNANILIDIVGQVVNVGEMETIDVNSKPTKKISFQLRDEL</sequence>
<dbReference type="PANTHER" id="PTHR47165">
    <property type="entry name" value="OS03G0429900 PROTEIN"/>
    <property type="match status" value="1"/>
</dbReference>